<keyword evidence="2" id="KW-0479">Metal-binding</keyword>
<dbReference type="GO" id="GO:0046872">
    <property type="term" value="F:metal ion binding"/>
    <property type="evidence" value="ECO:0007669"/>
    <property type="project" value="UniProtKB-KW"/>
</dbReference>
<dbReference type="EMBL" id="BOPO01000055">
    <property type="protein sequence ID" value="GIL28187.1"/>
    <property type="molecule type" value="Genomic_DNA"/>
</dbReference>
<dbReference type="Pfam" id="PF12831">
    <property type="entry name" value="FAD_oxidored"/>
    <property type="match status" value="1"/>
</dbReference>
<evidence type="ECO:0000256" key="3">
    <source>
        <dbReference type="ARBA" id="ARBA00023002"/>
    </source>
</evidence>
<organism evidence="6 7">
    <name type="scientific">Actinocatenispora comari</name>
    <dbReference type="NCBI Taxonomy" id="2807577"/>
    <lineage>
        <taxon>Bacteria</taxon>
        <taxon>Bacillati</taxon>
        <taxon>Actinomycetota</taxon>
        <taxon>Actinomycetes</taxon>
        <taxon>Micromonosporales</taxon>
        <taxon>Micromonosporaceae</taxon>
        <taxon>Actinocatenispora</taxon>
    </lineage>
</organism>
<dbReference type="SUPFAM" id="SSF51905">
    <property type="entry name" value="FAD/NAD(P)-binding domain"/>
    <property type="match status" value="1"/>
</dbReference>
<accession>A0A8J4AFG5</accession>
<evidence type="ECO:0000256" key="5">
    <source>
        <dbReference type="ARBA" id="ARBA00023014"/>
    </source>
</evidence>
<dbReference type="Proteomes" id="UP000614996">
    <property type="component" value="Unassembled WGS sequence"/>
</dbReference>
<dbReference type="GO" id="GO:0051539">
    <property type="term" value="F:4 iron, 4 sulfur cluster binding"/>
    <property type="evidence" value="ECO:0007669"/>
    <property type="project" value="UniProtKB-KW"/>
</dbReference>
<sequence>MHEHYDVVVAGAGSAGVAAACAAAESGARTLLVESTGQVGGTLAWQLLEHSAGFHDVAGRQVIAGFGQRLVDRLAEYGGTPGHVRDDVGYTATRTPVNHAELALAEAIMLGDAGVTIWLDTIVTGAITEQTGPNEPASTTRRVVEVATWGVAGQRVVRAGVVVDCTGDAAVAALAGAVVHTDSRQRRQPASLTLKLGGIDFAPLLEYVRQHPAELRPGNVIGSAHDEHVNLWGFATLLRAGHEEGLLSFARNEMHVAGWPRRGEAVINLTRTPAGEPGTGWAGDALPVLARQVLEVAHWFRQRVPGGAQAYVAAVADRVGVRESRRIVGEYTLTRDDVLGAAHFDDAVARGAFPIDIHAADRPSLSHTDQLDAGYDIPYRCLVASGLDNLLVAGRCLSSTHEANGSARITATCFATGEAAGTAAALAASTGGSARDADLAELRARLVARGVLLSAAQPDAAAIPR</sequence>
<evidence type="ECO:0000256" key="1">
    <source>
        <dbReference type="ARBA" id="ARBA00022485"/>
    </source>
</evidence>
<dbReference type="Gene3D" id="3.50.50.60">
    <property type="entry name" value="FAD/NAD(P)-binding domain"/>
    <property type="match status" value="1"/>
</dbReference>
<dbReference type="GO" id="GO:0016491">
    <property type="term" value="F:oxidoreductase activity"/>
    <property type="evidence" value="ECO:0007669"/>
    <property type="project" value="UniProtKB-KW"/>
</dbReference>
<evidence type="ECO:0000256" key="4">
    <source>
        <dbReference type="ARBA" id="ARBA00023004"/>
    </source>
</evidence>
<keyword evidence="3" id="KW-0560">Oxidoreductase</keyword>
<keyword evidence="1" id="KW-0004">4Fe-4S</keyword>
<dbReference type="AlphaFoldDB" id="A0A8J4AFG5"/>
<keyword evidence="5" id="KW-0411">Iron-sulfur</keyword>
<dbReference type="PRINTS" id="PR00469">
    <property type="entry name" value="PNDRDTASEII"/>
</dbReference>
<dbReference type="PANTHER" id="PTHR43498">
    <property type="entry name" value="FERREDOXIN:COB-COM HETERODISULFIDE REDUCTASE SUBUNIT A"/>
    <property type="match status" value="1"/>
</dbReference>
<dbReference type="RefSeq" id="WP_207125897.1">
    <property type="nucleotide sequence ID" value="NZ_BOPO01000055.1"/>
</dbReference>
<dbReference type="InterPro" id="IPR039650">
    <property type="entry name" value="HdrA-like"/>
</dbReference>
<gene>
    <name evidence="6" type="ORF">NUM_34410</name>
</gene>
<protein>
    <recommendedName>
        <fullName evidence="8">FAD dependent oxidoreductase</fullName>
    </recommendedName>
</protein>
<dbReference type="PANTHER" id="PTHR43498:SF1">
    <property type="entry name" value="COB--COM HETERODISULFIDE REDUCTASE IRON-SULFUR SUBUNIT A"/>
    <property type="match status" value="1"/>
</dbReference>
<evidence type="ECO:0000313" key="6">
    <source>
        <dbReference type="EMBL" id="GIL28187.1"/>
    </source>
</evidence>
<comment type="caution">
    <text evidence="6">The sequence shown here is derived from an EMBL/GenBank/DDBJ whole genome shotgun (WGS) entry which is preliminary data.</text>
</comment>
<evidence type="ECO:0008006" key="8">
    <source>
        <dbReference type="Google" id="ProtNLM"/>
    </source>
</evidence>
<keyword evidence="7" id="KW-1185">Reference proteome</keyword>
<evidence type="ECO:0000313" key="7">
    <source>
        <dbReference type="Proteomes" id="UP000614996"/>
    </source>
</evidence>
<name>A0A8J4AFG5_9ACTN</name>
<reference evidence="7" key="1">
    <citation type="journal article" date="2021" name="Int. J. Syst. Evol. Microbiol.">
        <title>Actinocatenispora comari sp. nov., an endophytic actinomycete isolated from aerial parts of Comarum salesowianum.</title>
        <authorList>
            <person name="Oyunbileg N."/>
            <person name="Iizaka Y."/>
            <person name="Hamada M."/>
            <person name="Davaapurev B.O."/>
            <person name="Fukumoto A."/>
            <person name="Tsetseg B."/>
            <person name="Kato F."/>
            <person name="Tamura T."/>
            <person name="Batkhuu J."/>
            <person name="Anzai Y."/>
        </authorList>
    </citation>
    <scope>NUCLEOTIDE SEQUENCE [LARGE SCALE GENOMIC DNA]</scope>
    <source>
        <strain evidence="7">NUM-2625</strain>
    </source>
</reference>
<keyword evidence="4" id="KW-0408">Iron</keyword>
<proteinExistence type="predicted"/>
<evidence type="ECO:0000256" key="2">
    <source>
        <dbReference type="ARBA" id="ARBA00022723"/>
    </source>
</evidence>
<dbReference type="InterPro" id="IPR036188">
    <property type="entry name" value="FAD/NAD-bd_sf"/>
</dbReference>